<dbReference type="AlphaFoldDB" id="A0A1G6XKT0"/>
<organism evidence="2 3">
    <name type="scientific">Mucilaginibacter pineti</name>
    <dbReference type="NCBI Taxonomy" id="1391627"/>
    <lineage>
        <taxon>Bacteria</taxon>
        <taxon>Pseudomonadati</taxon>
        <taxon>Bacteroidota</taxon>
        <taxon>Sphingobacteriia</taxon>
        <taxon>Sphingobacteriales</taxon>
        <taxon>Sphingobacteriaceae</taxon>
        <taxon>Mucilaginibacter</taxon>
    </lineage>
</organism>
<evidence type="ECO:0000259" key="1">
    <source>
        <dbReference type="Pfam" id="PF00535"/>
    </source>
</evidence>
<dbReference type="SUPFAM" id="SSF53448">
    <property type="entry name" value="Nucleotide-diphospho-sugar transferases"/>
    <property type="match status" value="1"/>
</dbReference>
<dbReference type="Pfam" id="PF00535">
    <property type="entry name" value="Glycos_transf_2"/>
    <property type="match status" value="1"/>
</dbReference>
<dbReference type="GO" id="GO:0016740">
    <property type="term" value="F:transferase activity"/>
    <property type="evidence" value="ECO:0007669"/>
    <property type="project" value="UniProtKB-KW"/>
</dbReference>
<reference evidence="2 3" key="1">
    <citation type="submission" date="2016-10" db="EMBL/GenBank/DDBJ databases">
        <authorList>
            <person name="de Groot N.N."/>
        </authorList>
    </citation>
    <scope>NUCLEOTIDE SEQUENCE [LARGE SCALE GENOMIC DNA]</scope>
    <source>
        <strain evidence="2 3">47C3B</strain>
    </source>
</reference>
<dbReference type="InterPro" id="IPR001173">
    <property type="entry name" value="Glyco_trans_2-like"/>
</dbReference>
<name>A0A1G6XKT0_9SPHI</name>
<dbReference type="InterPro" id="IPR029044">
    <property type="entry name" value="Nucleotide-diphossugar_trans"/>
</dbReference>
<dbReference type="Proteomes" id="UP000199072">
    <property type="component" value="Unassembled WGS sequence"/>
</dbReference>
<accession>A0A1G6XKT0</accession>
<dbReference type="Gene3D" id="3.90.550.10">
    <property type="entry name" value="Spore Coat Polysaccharide Biosynthesis Protein SpsA, Chain A"/>
    <property type="match status" value="1"/>
</dbReference>
<feature type="domain" description="Glycosyltransferase 2-like" evidence="1">
    <location>
        <begin position="4"/>
        <end position="141"/>
    </location>
</feature>
<dbReference type="PANTHER" id="PTHR43179">
    <property type="entry name" value="RHAMNOSYLTRANSFERASE WBBL"/>
    <property type="match status" value="1"/>
</dbReference>
<evidence type="ECO:0000313" key="3">
    <source>
        <dbReference type="Proteomes" id="UP000199072"/>
    </source>
</evidence>
<dbReference type="STRING" id="1391627.SAMN05216464_102574"/>
<keyword evidence="2" id="KW-0808">Transferase</keyword>
<dbReference type="RefSeq" id="WP_091146852.1">
    <property type="nucleotide sequence ID" value="NZ_FNAI01000002.1"/>
</dbReference>
<protein>
    <submittedName>
        <fullName evidence="2">Glycosyltransferase, GT2 family</fullName>
    </submittedName>
</protein>
<dbReference type="CDD" id="cd04186">
    <property type="entry name" value="GT_2_like_c"/>
    <property type="match status" value="1"/>
</dbReference>
<dbReference type="OrthoDB" id="9771846at2"/>
<sequence length="278" mass="31894">MKLSVIIVNYNTCDMLRIALNSVIRAALGINYEVFVVDNASTDKSVEMLRVEFPDIKVITSPTNEGIARAYNHAIKLTTGEYILMVSADTITGKKTIEKSLAFMDMHTDAGGLGVRMITPDGRFLEESKHGFTKPWAIFFKLTGLAKYFSKSRLTDVQRKDWVEEFQTSESDVLNGAFMLMRKEAINKVGLIDERFHTYGYDIDLSYRIRLAGYKNYYFPKTYIINFNIQGKPKLSWLYIKEFYGAMIIFATKYLFKVPEIKMEGMPQLFPSTYEVKG</sequence>
<dbReference type="EMBL" id="FNAI01000002">
    <property type="protein sequence ID" value="SDD78808.1"/>
    <property type="molecule type" value="Genomic_DNA"/>
</dbReference>
<gene>
    <name evidence="2" type="ORF">SAMN05216464_102574</name>
</gene>
<evidence type="ECO:0000313" key="2">
    <source>
        <dbReference type="EMBL" id="SDD78808.1"/>
    </source>
</evidence>
<dbReference type="PANTHER" id="PTHR43179:SF7">
    <property type="entry name" value="RHAMNOSYLTRANSFERASE WBBL"/>
    <property type="match status" value="1"/>
</dbReference>
<proteinExistence type="predicted"/>
<keyword evidence="3" id="KW-1185">Reference proteome</keyword>